<keyword evidence="3" id="KW-1185">Reference proteome</keyword>
<feature type="region of interest" description="Disordered" evidence="1">
    <location>
        <begin position="1"/>
        <end position="26"/>
    </location>
</feature>
<dbReference type="EMBL" id="CAKXAJ010025999">
    <property type="protein sequence ID" value="CAH2249819.1"/>
    <property type="molecule type" value="Genomic_DNA"/>
</dbReference>
<accession>A0A8S4S832</accession>
<evidence type="ECO:0000313" key="3">
    <source>
        <dbReference type="Proteomes" id="UP000838756"/>
    </source>
</evidence>
<protein>
    <submittedName>
        <fullName evidence="2">Jg6091 protein</fullName>
    </submittedName>
</protein>
<reference evidence="2" key="1">
    <citation type="submission" date="2022-03" db="EMBL/GenBank/DDBJ databases">
        <authorList>
            <person name="Lindestad O."/>
        </authorList>
    </citation>
    <scope>NUCLEOTIDE SEQUENCE</scope>
</reference>
<evidence type="ECO:0000256" key="1">
    <source>
        <dbReference type="SAM" id="MobiDB-lite"/>
    </source>
</evidence>
<name>A0A8S4S832_9NEOP</name>
<gene>
    <name evidence="2" type="primary">jg6091</name>
    <name evidence="2" type="ORF">PAEG_LOCUS21976</name>
</gene>
<organism evidence="2 3">
    <name type="scientific">Pararge aegeria aegeria</name>
    <dbReference type="NCBI Taxonomy" id="348720"/>
    <lineage>
        <taxon>Eukaryota</taxon>
        <taxon>Metazoa</taxon>
        <taxon>Ecdysozoa</taxon>
        <taxon>Arthropoda</taxon>
        <taxon>Hexapoda</taxon>
        <taxon>Insecta</taxon>
        <taxon>Pterygota</taxon>
        <taxon>Neoptera</taxon>
        <taxon>Endopterygota</taxon>
        <taxon>Lepidoptera</taxon>
        <taxon>Glossata</taxon>
        <taxon>Ditrysia</taxon>
        <taxon>Papilionoidea</taxon>
        <taxon>Nymphalidae</taxon>
        <taxon>Satyrinae</taxon>
        <taxon>Satyrini</taxon>
        <taxon>Parargina</taxon>
        <taxon>Pararge</taxon>
    </lineage>
</organism>
<proteinExistence type="predicted"/>
<feature type="compositionally biased region" description="Basic and acidic residues" evidence="1">
    <location>
        <begin position="1"/>
        <end position="10"/>
    </location>
</feature>
<dbReference type="AlphaFoldDB" id="A0A8S4S832"/>
<dbReference type="Proteomes" id="UP000838756">
    <property type="component" value="Unassembled WGS sequence"/>
</dbReference>
<evidence type="ECO:0000313" key="2">
    <source>
        <dbReference type="EMBL" id="CAH2249819.1"/>
    </source>
</evidence>
<sequence length="94" mass="10408">MNYNDGHEFEGPTAHDGPDGRPAKAAPVILRGPIGSYVDRSRRLNGKGSPFSPLLAPGGWATSEQFYKSQLDSKTIQLCVYSKFVINRLRRQSE</sequence>
<comment type="caution">
    <text evidence="2">The sequence shown here is derived from an EMBL/GenBank/DDBJ whole genome shotgun (WGS) entry which is preliminary data.</text>
</comment>